<keyword evidence="4" id="KW-0472">Membrane</keyword>
<comment type="subcellular location">
    <subcellularLocation>
        <location evidence="1">Cell membrane</location>
    </subcellularLocation>
</comment>
<name>A0A3D8SVZ9_9EURO</name>
<dbReference type="GO" id="GO:0005886">
    <property type="term" value="C:plasma membrane"/>
    <property type="evidence" value="ECO:0007669"/>
    <property type="project" value="UniProtKB-SubCell"/>
</dbReference>
<dbReference type="PANTHER" id="PTHR13806:SF31">
    <property type="entry name" value="FLOTILLIN-LIKE PROTEIN 1-RELATED"/>
    <property type="match status" value="1"/>
</dbReference>
<evidence type="ECO:0000256" key="4">
    <source>
        <dbReference type="ARBA" id="ARBA00023136"/>
    </source>
</evidence>
<dbReference type="CDD" id="cd03399">
    <property type="entry name" value="SPFH_flotillin"/>
    <property type="match status" value="1"/>
</dbReference>
<dbReference type="InterPro" id="IPR027705">
    <property type="entry name" value="Flotillin_fam"/>
</dbReference>
<evidence type="ECO:0000259" key="6">
    <source>
        <dbReference type="Pfam" id="PF01145"/>
    </source>
</evidence>
<protein>
    <submittedName>
        <fullName evidence="7">Putative Flotillin protein</fullName>
    </submittedName>
</protein>
<dbReference type="Proteomes" id="UP000256690">
    <property type="component" value="Unassembled WGS sequence"/>
</dbReference>
<keyword evidence="3" id="KW-1003">Cell membrane</keyword>
<gene>
    <name evidence="7" type="ORF">DSM5745_02251</name>
</gene>
<dbReference type="Gene3D" id="3.30.479.30">
    <property type="entry name" value="Band 7 domain"/>
    <property type="match status" value="1"/>
</dbReference>
<evidence type="ECO:0000313" key="7">
    <source>
        <dbReference type="EMBL" id="RDW90476.1"/>
    </source>
</evidence>
<evidence type="ECO:0000313" key="8">
    <source>
        <dbReference type="Proteomes" id="UP000256690"/>
    </source>
</evidence>
<dbReference type="InterPro" id="IPR036013">
    <property type="entry name" value="Band_7/SPFH_dom_sf"/>
</dbReference>
<dbReference type="PANTHER" id="PTHR13806">
    <property type="entry name" value="FLOTILLIN-RELATED"/>
    <property type="match status" value="1"/>
</dbReference>
<dbReference type="EMBL" id="PVWQ01000002">
    <property type="protein sequence ID" value="RDW90476.1"/>
    <property type="molecule type" value="Genomic_DNA"/>
</dbReference>
<dbReference type="RefSeq" id="XP_026607430.1">
    <property type="nucleotide sequence ID" value="XM_026744267.1"/>
</dbReference>
<evidence type="ECO:0000256" key="1">
    <source>
        <dbReference type="ARBA" id="ARBA00004236"/>
    </source>
</evidence>
<dbReference type="AlphaFoldDB" id="A0A3D8SVZ9"/>
<feature type="domain" description="Band 7" evidence="6">
    <location>
        <begin position="6"/>
        <end position="199"/>
    </location>
</feature>
<dbReference type="InterPro" id="IPR001107">
    <property type="entry name" value="Band_7"/>
</dbReference>
<sequence length="465" mass="51715">MRYCIAEPSEYLVLTGAGIADIEILKKAWVWPWQRCARISVMPFDFSLSLQAMTIEKLQFSLPAVFTIGPEDKLSSLKKYALLLSGKADEKSARQPAVEELTTPATRNHVQDIVKGIIEGETRVIVSSMTMEEIFKERQIFKSKVIANVQNELEQFGLKIYNANVKELQDTKGSEYFAFLSRKAHEGALNQAKIDVAEARMRGEIGEAEKKGRTKQEISKIDADTAVLETKRKAEKAKADSELMNRQTELDSQVEMGKIIAKRQTETRDAELQKQVETKRAETELERLRAKQVTKSKVERESAQEQADALYYSSTKAAEAKLYEDKMEADAKFYRSSRDADAAFNTKKREAEGVLEMAKAYGALIGVLGGPDAFLQWKMIETGMYERLALANGQAIQGLQPKITTWNTGDASGPGDAMGPIRNIMQGLPPLLSTIHDQTGIKPPQWFAQLPDGEGAANPKAVASK</sequence>
<evidence type="ECO:0000256" key="3">
    <source>
        <dbReference type="ARBA" id="ARBA00022475"/>
    </source>
</evidence>
<comment type="caution">
    <text evidence="7">The sequence shown here is derived from an EMBL/GenBank/DDBJ whole genome shotgun (WGS) entry which is preliminary data.</text>
</comment>
<comment type="similarity">
    <text evidence="2 5">Belongs to the band 7/mec-2 family. Flotillin subfamily.</text>
</comment>
<reference evidence="7 8" key="1">
    <citation type="journal article" date="2018" name="IMA Fungus">
        <title>IMA Genome-F 9: Draft genome sequence of Annulohypoxylon stygium, Aspergillus mulundensis, Berkeleyomyces basicola (syn. Thielaviopsis basicola), Ceratocystis smalleyi, two Cercospora beticola strains, Coleophoma cylindrospora, Fusarium fracticaudum, Phialophora cf. hyalina, and Morchella septimelata.</title>
        <authorList>
            <person name="Wingfield B.D."/>
            <person name="Bills G.F."/>
            <person name="Dong Y."/>
            <person name="Huang W."/>
            <person name="Nel W.J."/>
            <person name="Swalarsk-Parry B.S."/>
            <person name="Vaghefi N."/>
            <person name="Wilken P.M."/>
            <person name="An Z."/>
            <person name="de Beer Z.W."/>
            <person name="De Vos L."/>
            <person name="Chen L."/>
            <person name="Duong T.A."/>
            <person name="Gao Y."/>
            <person name="Hammerbacher A."/>
            <person name="Kikkert J.R."/>
            <person name="Li Y."/>
            <person name="Li H."/>
            <person name="Li K."/>
            <person name="Li Q."/>
            <person name="Liu X."/>
            <person name="Ma X."/>
            <person name="Naidoo K."/>
            <person name="Pethybridge S.J."/>
            <person name="Sun J."/>
            <person name="Steenkamp E.T."/>
            <person name="van der Nest M.A."/>
            <person name="van Wyk S."/>
            <person name="Wingfield M.J."/>
            <person name="Xiong C."/>
            <person name="Yue Q."/>
            <person name="Zhang X."/>
        </authorList>
    </citation>
    <scope>NUCLEOTIDE SEQUENCE [LARGE SCALE GENOMIC DNA]</scope>
    <source>
        <strain evidence="7 8">DSM 5745</strain>
    </source>
</reference>
<dbReference type="STRING" id="1810919.A0A3D8SVZ9"/>
<dbReference type="Pfam" id="PF01145">
    <property type="entry name" value="Band_7"/>
    <property type="match status" value="1"/>
</dbReference>
<organism evidence="7 8">
    <name type="scientific">Aspergillus mulundensis</name>
    <dbReference type="NCBI Taxonomy" id="1810919"/>
    <lineage>
        <taxon>Eukaryota</taxon>
        <taxon>Fungi</taxon>
        <taxon>Dikarya</taxon>
        <taxon>Ascomycota</taxon>
        <taxon>Pezizomycotina</taxon>
        <taxon>Eurotiomycetes</taxon>
        <taxon>Eurotiomycetidae</taxon>
        <taxon>Eurotiales</taxon>
        <taxon>Aspergillaceae</taxon>
        <taxon>Aspergillus</taxon>
        <taxon>Aspergillus subgen. Nidulantes</taxon>
    </lineage>
</organism>
<keyword evidence="8" id="KW-1185">Reference proteome</keyword>
<dbReference type="SUPFAM" id="SSF117892">
    <property type="entry name" value="Band 7/SPFH domain"/>
    <property type="match status" value="1"/>
</dbReference>
<accession>A0A3D8SVZ9</accession>
<dbReference type="OrthoDB" id="6080404at2759"/>
<proteinExistence type="inferred from homology"/>
<evidence type="ECO:0000256" key="5">
    <source>
        <dbReference type="RuleBase" id="RU366054"/>
    </source>
</evidence>
<evidence type="ECO:0000256" key="2">
    <source>
        <dbReference type="ARBA" id="ARBA00007161"/>
    </source>
</evidence>
<dbReference type="GeneID" id="38112621"/>